<gene>
    <name evidence="2" type="ORF">APLA_LOCUS6595</name>
</gene>
<evidence type="ECO:0000256" key="1">
    <source>
        <dbReference type="SAM" id="MobiDB-lite"/>
    </source>
</evidence>
<dbReference type="EMBL" id="CADEBC010000488">
    <property type="protein sequence ID" value="CAB3236595.1"/>
    <property type="molecule type" value="Genomic_DNA"/>
</dbReference>
<keyword evidence="3" id="KW-1185">Reference proteome</keyword>
<dbReference type="AlphaFoldDB" id="A0A8S0ZVC8"/>
<protein>
    <submittedName>
        <fullName evidence="2">Uncharacterized protein</fullName>
    </submittedName>
</protein>
<evidence type="ECO:0000313" key="3">
    <source>
        <dbReference type="Proteomes" id="UP000494106"/>
    </source>
</evidence>
<dbReference type="OrthoDB" id="8922241at2759"/>
<dbReference type="Proteomes" id="UP000494106">
    <property type="component" value="Unassembled WGS sequence"/>
</dbReference>
<evidence type="ECO:0000313" key="2">
    <source>
        <dbReference type="EMBL" id="CAB3236595.1"/>
    </source>
</evidence>
<comment type="caution">
    <text evidence="2">The sequence shown here is derived from an EMBL/GenBank/DDBJ whole genome shotgun (WGS) entry which is preliminary data.</text>
</comment>
<accession>A0A8S0ZVC8</accession>
<sequence>MPAVEDADETLLLDENDYIDESKLKVDVLEDEFRLKSESDTDLEITEEKSKPEANEIEPLTSLHEPDFLDNPAKNATKAYKNKKLLNGLQNKYSMDICIIILRVTTIEIRGEGIGLSVE</sequence>
<feature type="region of interest" description="Disordered" evidence="1">
    <location>
        <begin position="39"/>
        <end position="68"/>
    </location>
</feature>
<name>A0A8S0ZVC8_ARCPL</name>
<organism evidence="2 3">
    <name type="scientific">Arctia plantaginis</name>
    <name type="common">Wood tiger moth</name>
    <name type="synonym">Phalaena plantaginis</name>
    <dbReference type="NCBI Taxonomy" id="874455"/>
    <lineage>
        <taxon>Eukaryota</taxon>
        <taxon>Metazoa</taxon>
        <taxon>Ecdysozoa</taxon>
        <taxon>Arthropoda</taxon>
        <taxon>Hexapoda</taxon>
        <taxon>Insecta</taxon>
        <taxon>Pterygota</taxon>
        <taxon>Neoptera</taxon>
        <taxon>Endopterygota</taxon>
        <taxon>Lepidoptera</taxon>
        <taxon>Glossata</taxon>
        <taxon>Ditrysia</taxon>
        <taxon>Noctuoidea</taxon>
        <taxon>Erebidae</taxon>
        <taxon>Arctiinae</taxon>
        <taxon>Arctia</taxon>
    </lineage>
</organism>
<proteinExistence type="predicted"/>
<reference evidence="2 3" key="1">
    <citation type="submission" date="2020-04" db="EMBL/GenBank/DDBJ databases">
        <authorList>
            <person name="Wallbank WR R."/>
            <person name="Pardo Diaz C."/>
            <person name="Kozak K."/>
            <person name="Martin S."/>
            <person name="Jiggins C."/>
            <person name="Moest M."/>
            <person name="Warren A I."/>
            <person name="Byers J.R.P. K."/>
            <person name="Montejo-Kovacevich G."/>
            <person name="Yen C E."/>
        </authorList>
    </citation>
    <scope>NUCLEOTIDE SEQUENCE [LARGE SCALE GENOMIC DNA]</scope>
</reference>